<dbReference type="Gene3D" id="3.30.70.360">
    <property type="match status" value="1"/>
</dbReference>
<dbReference type="PANTHER" id="PTHR43808">
    <property type="entry name" value="ACETYLORNITHINE DEACETYLASE"/>
    <property type="match status" value="1"/>
</dbReference>
<name>A0A160TU60_9ZZZZ</name>
<dbReference type="InterPro" id="IPR036264">
    <property type="entry name" value="Bact_exopeptidase_dim_dom"/>
</dbReference>
<evidence type="ECO:0000313" key="4">
    <source>
        <dbReference type="EMBL" id="CUS51177.1"/>
    </source>
</evidence>
<evidence type="ECO:0000256" key="1">
    <source>
        <dbReference type="ARBA" id="ARBA00022723"/>
    </source>
</evidence>
<organism evidence="4">
    <name type="scientific">hydrothermal vent metagenome</name>
    <dbReference type="NCBI Taxonomy" id="652676"/>
    <lineage>
        <taxon>unclassified sequences</taxon>
        <taxon>metagenomes</taxon>
        <taxon>ecological metagenomes</taxon>
    </lineage>
</organism>
<reference evidence="4" key="1">
    <citation type="submission" date="2015-10" db="EMBL/GenBank/DDBJ databases">
        <authorList>
            <person name="Gilbert D.G."/>
        </authorList>
    </citation>
    <scope>NUCLEOTIDE SEQUENCE</scope>
</reference>
<dbReference type="PANTHER" id="PTHR43808:SF31">
    <property type="entry name" value="N-ACETYL-L-CITRULLINE DEACETYLASE"/>
    <property type="match status" value="1"/>
</dbReference>
<accession>A0A160TU60</accession>
<dbReference type="InterPro" id="IPR002933">
    <property type="entry name" value="Peptidase_M20"/>
</dbReference>
<feature type="domain" description="Peptidase M20 dimerisation" evidence="3">
    <location>
        <begin position="171"/>
        <end position="281"/>
    </location>
</feature>
<dbReference type="SUPFAM" id="SSF55031">
    <property type="entry name" value="Bacterial exopeptidase dimerisation domain"/>
    <property type="match status" value="1"/>
</dbReference>
<keyword evidence="1" id="KW-0479">Metal-binding</keyword>
<dbReference type="NCBIfam" id="NF005710">
    <property type="entry name" value="PRK07522.1"/>
    <property type="match status" value="1"/>
</dbReference>
<dbReference type="GO" id="GO:0006526">
    <property type="term" value="P:L-arginine biosynthetic process"/>
    <property type="evidence" value="ECO:0007669"/>
    <property type="project" value="InterPro"/>
</dbReference>
<evidence type="ECO:0000259" key="3">
    <source>
        <dbReference type="Pfam" id="PF07687"/>
    </source>
</evidence>
<evidence type="ECO:0000256" key="2">
    <source>
        <dbReference type="ARBA" id="ARBA00022801"/>
    </source>
</evidence>
<dbReference type="EC" id="3.5.1.16" evidence="4"/>
<dbReference type="GO" id="GO:0046872">
    <property type="term" value="F:metal ion binding"/>
    <property type="evidence" value="ECO:0007669"/>
    <property type="project" value="UniProtKB-KW"/>
</dbReference>
<dbReference type="GO" id="GO:0008777">
    <property type="term" value="F:acetylornithine deacetylase activity"/>
    <property type="evidence" value="ECO:0007669"/>
    <property type="project" value="UniProtKB-EC"/>
</dbReference>
<dbReference type="CDD" id="cd03894">
    <property type="entry name" value="M20_ArgE"/>
    <property type="match status" value="1"/>
</dbReference>
<dbReference type="InterPro" id="IPR010169">
    <property type="entry name" value="AcOrn-deacetyl"/>
</dbReference>
<dbReference type="AlphaFoldDB" id="A0A160TU60"/>
<proteinExistence type="predicted"/>
<sequence length="383" mass="41767">MVLIMNSKQMIEQLVGFNTVSRDSNLSLIDFVQNYLNDHGVASTRVVSDDGEKSNLYATIGPLEEGGVVLSGHTDVVPVDGQDWHTDPFLLTEDNGRLYGRGTCDMKGFIGIALSLVPDMKLLRRPIHLALSYDEEVGCRGAPAMIEQMVTDLPAPEAVIVGEPTSMSVVTGHKGIVGLKTTVRGYETHSSQTNRGVSAVMNAARLVSYLSAMAERLERDTPSDNGFNPHHTSIHVGVINGGTAMNIVSRHCEFVWDVRNIPGDDPDALIEEFEKYCKEEVLPEMRQRWSECFIQTEVIARAPEFSPKGSAALELVQAITGTQDTSRGAYVAEAGQFQAAGFPTVMCGPGSIDQAHQPDEFISLEQVAQGESFLRRLIQDLST</sequence>
<gene>
    <name evidence="4" type="ORF">MGWOODY_XGa491</name>
</gene>
<dbReference type="Pfam" id="PF07687">
    <property type="entry name" value="M20_dimer"/>
    <property type="match status" value="1"/>
</dbReference>
<dbReference type="NCBIfam" id="TIGR01892">
    <property type="entry name" value="AcOrn-deacetyl"/>
    <property type="match status" value="1"/>
</dbReference>
<dbReference type="Gene3D" id="3.40.630.10">
    <property type="entry name" value="Zn peptidases"/>
    <property type="match status" value="1"/>
</dbReference>
<dbReference type="InterPro" id="IPR050072">
    <property type="entry name" value="Peptidase_M20A"/>
</dbReference>
<keyword evidence="2 4" id="KW-0378">Hydrolase</keyword>
<dbReference type="InterPro" id="IPR011650">
    <property type="entry name" value="Peptidase_M20_dimer"/>
</dbReference>
<protein>
    <submittedName>
        <fullName evidence="4">Acetylornithine deacetylase</fullName>
        <ecNumber evidence="4">3.5.1.16</ecNumber>
    </submittedName>
</protein>
<dbReference type="EMBL" id="CZRL01000056">
    <property type="protein sequence ID" value="CUS51177.1"/>
    <property type="molecule type" value="Genomic_DNA"/>
</dbReference>
<dbReference type="Pfam" id="PF01546">
    <property type="entry name" value="Peptidase_M20"/>
    <property type="match status" value="1"/>
</dbReference>
<dbReference type="SUPFAM" id="SSF53187">
    <property type="entry name" value="Zn-dependent exopeptidases"/>
    <property type="match status" value="1"/>
</dbReference>